<sequence>MIIYKTDYFEVSHNSIQPQTKLYQENQSIYHQNYVKYEIKNDQRRQKDLEYYYNNDGQKIYEPEYFLEIFSLDIKRDHSCNLNIDSFERKKESLTNQYQNNQEMMSQVDLTDQQQCQPYFNLQEIQGNAIQKQQQTHNLKSYDNNNYENQQFNQSYNSISNKNEIIQIQQNTFDQYFKSENNDISTSIINNDTQSQNKNFSETLCTESKKQNTQNILKNIVQAFLKYFKQIKDNKFAKENESIAWLERSKVVNKQEVQQKIQFLQNCIRDPSEFEELTIY</sequence>
<accession>Q231E8</accession>
<evidence type="ECO:0000313" key="1">
    <source>
        <dbReference type="EMBL" id="EAR91091.2"/>
    </source>
</evidence>
<protein>
    <submittedName>
        <fullName evidence="1">Uncharacterized protein</fullName>
    </submittedName>
</protein>
<dbReference type="Pfam" id="PF14536">
    <property type="entry name" value="DUF4441"/>
    <property type="match status" value="1"/>
</dbReference>
<dbReference type="KEGG" id="tet:TTHERM_00430120"/>
<proteinExistence type="predicted"/>
<dbReference type="RefSeq" id="XP_001011336.2">
    <property type="nucleotide sequence ID" value="XM_001011336.2"/>
</dbReference>
<organism evidence="1 2">
    <name type="scientific">Tetrahymena thermophila (strain SB210)</name>
    <dbReference type="NCBI Taxonomy" id="312017"/>
    <lineage>
        <taxon>Eukaryota</taxon>
        <taxon>Sar</taxon>
        <taxon>Alveolata</taxon>
        <taxon>Ciliophora</taxon>
        <taxon>Intramacronucleata</taxon>
        <taxon>Oligohymenophorea</taxon>
        <taxon>Hymenostomatida</taxon>
        <taxon>Tetrahymenina</taxon>
        <taxon>Tetrahymenidae</taxon>
        <taxon>Tetrahymena</taxon>
    </lineage>
</organism>
<gene>
    <name evidence="1" type="ORF">TTHERM_00430120</name>
</gene>
<dbReference type="AlphaFoldDB" id="Q231E8"/>
<keyword evidence="2" id="KW-1185">Reference proteome</keyword>
<dbReference type="Proteomes" id="UP000009168">
    <property type="component" value="Unassembled WGS sequence"/>
</dbReference>
<dbReference type="HOGENOM" id="CLU_071958_0_0_1"/>
<dbReference type="GeneID" id="7847128"/>
<dbReference type="EMBL" id="GG662532">
    <property type="protein sequence ID" value="EAR91091.2"/>
    <property type="molecule type" value="Genomic_DNA"/>
</dbReference>
<name>Q231E8_TETTS</name>
<reference evidence="2" key="1">
    <citation type="journal article" date="2006" name="PLoS Biol.">
        <title>Macronuclear genome sequence of the ciliate Tetrahymena thermophila, a model eukaryote.</title>
        <authorList>
            <person name="Eisen J.A."/>
            <person name="Coyne R.S."/>
            <person name="Wu M."/>
            <person name="Wu D."/>
            <person name="Thiagarajan M."/>
            <person name="Wortman J.R."/>
            <person name="Badger J.H."/>
            <person name="Ren Q."/>
            <person name="Amedeo P."/>
            <person name="Jones K.M."/>
            <person name="Tallon L.J."/>
            <person name="Delcher A.L."/>
            <person name="Salzberg S.L."/>
            <person name="Silva J.C."/>
            <person name="Haas B.J."/>
            <person name="Majoros W.H."/>
            <person name="Farzad M."/>
            <person name="Carlton J.M."/>
            <person name="Smith R.K. Jr."/>
            <person name="Garg J."/>
            <person name="Pearlman R.E."/>
            <person name="Karrer K.M."/>
            <person name="Sun L."/>
            <person name="Manning G."/>
            <person name="Elde N.C."/>
            <person name="Turkewitz A.P."/>
            <person name="Asai D.J."/>
            <person name="Wilkes D.E."/>
            <person name="Wang Y."/>
            <person name="Cai H."/>
            <person name="Collins K."/>
            <person name="Stewart B.A."/>
            <person name="Lee S.R."/>
            <person name="Wilamowska K."/>
            <person name="Weinberg Z."/>
            <person name="Ruzzo W.L."/>
            <person name="Wloga D."/>
            <person name="Gaertig J."/>
            <person name="Frankel J."/>
            <person name="Tsao C.-C."/>
            <person name="Gorovsky M.A."/>
            <person name="Keeling P.J."/>
            <person name="Waller R.F."/>
            <person name="Patron N.J."/>
            <person name="Cherry J.M."/>
            <person name="Stover N.A."/>
            <person name="Krieger C.J."/>
            <person name="del Toro C."/>
            <person name="Ryder H.F."/>
            <person name="Williamson S.C."/>
            <person name="Barbeau R.A."/>
            <person name="Hamilton E.P."/>
            <person name="Orias E."/>
        </authorList>
    </citation>
    <scope>NUCLEOTIDE SEQUENCE [LARGE SCALE GENOMIC DNA]</scope>
    <source>
        <strain evidence="2">SB210</strain>
    </source>
</reference>
<dbReference type="InParanoid" id="Q231E8"/>
<evidence type="ECO:0000313" key="2">
    <source>
        <dbReference type="Proteomes" id="UP000009168"/>
    </source>
</evidence>
<dbReference type="InterPro" id="IPR028008">
    <property type="entry name" value="DUF4441"/>
</dbReference>